<comment type="caution">
    <text evidence="4">The sequence shown here is derived from an EMBL/GenBank/DDBJ whole genome shotgun (WGS) entry which is preliminary data.</text>
</comment>
<feature type="domain" description="Histidine kinase" evidence="3">
    <location>
        <begin position="376"/>
        <end position="641"/>
    </location>
</feature>
<dbReference type="InterPro" id="IPR013656">
    <property type="entry name" value="PAS_4"/>
</dbReference>
<dbReference type="PRINTS" id="PR00344">
    <property type="entry name" value="BCTRLSENSOR"/>
</dbReference>
<name>A0ABD5M927_9EURY</name>
<keyword evidence="2" id="KW-0472">Membrane</keyword>
<feature type="transmembrane region" description="Helical" evidence="2">
    <location>
        <begin position="6"/>
        <end position="27"/>
    </location>
</feature>
<feature type="transmembrane region" description="Helical" evidence="2">
    <location>
        <begin position="72"/>
        <end position="91"/>
    </location>
</feature>
<dbReference type="InterPro" id="IPR003594">
    <property type="entry name" value="HATPase_dom"/>
</dbReference>
<proteinExistence type="predicted"/>
<keyword evidence="4" id="KW-0418">Kinase</keyword>
<dbReference type="InterPro" id="IPR031621">
    <property type="entry name" value="HisKA_7TM"/>
</dbReference>
<dbReference type="PANTHER" id="PTHR43065">
    <property type="entry name" value="SENSOR HISTIDINE KINASE"/>
    <property type="match status" value="1"/>
</dbReference>
<evidence type="ECO:0000313" key="4">
    <source>
        <dbReference type="EMBL" id="MEZ3165312.1"/>
    </source>
</evidence>
<accession>A0ABD5M927</accession>
<feature type="compositionally biased region" description="Low complexity" evidence="1">
    <location>
        <begin position="474"/>
        <end position="501"/>
    </location>
</feature>
<dbReference type="SUPFAM" id="SSF55874">
    <property type="entry name" value="ATPase domain of HSP90 chaperone/DNA topoisomerase II/histidine kinase"/>
    <property type="match status" value="1"/>
</dbReference>
<dbReference type="Gene3D" id="3.30.565.10">
    <property type="entry name" value="Histidine kinase-like ATPase, C-terminal domain"/>
    <property type="match status" value="1"/>
</dbReference>
<keyword evidence="5" id="KW-1185">Reference proteome</keyword>
<sequence length="643" mass="67944">MTLDLVPAWPAVGSLAGGAGALVLAWAIREHRGRPGVDWFLGVFAAQATWCLSYGVGLLVSDPTLRAALEATTWLGVIWTGIAFLGFALEYTGRSDVVRSRLFAAVVGFGVVSSALVATNPLHGAFWTDFGRDPAFGVETVSYAFGPWAYLTVAAETVLVASAVFLLVDTLLSYGPLYRRESAAVALSSLPPGFALVAWALALGPVPQLQLAPVMFVPHLLLDAYAFDRAEMFDRNPTTSRAAERTALDDLRDPILALALDRAVVRLNPAAEAVLGVDAETARDRPLADFLDLPVPIGDDAGGEPADEEATRDDGTAGSRETVEIGVADAARPRTYAVSVSRLTDPNGTHVGYTLVLSDVTERERRRQQLEVLNRILRHNLRNDAGVVHGYGEILRDRLDDSELVQMADAVERRAGALAALGEKAGTVERLLTDREPAATDVRELLDSVVADARDRDGDATIELAIGGEGATSDAGTTATEPPTADGGATTPADKGTTDAAGDADEWVTRVRADALRAVVENTVENAIDHHDGEGTERDDGGAWVRVALRREGDRDGGDGSDESDSGRDARFVLTVADDGPGIPEHEVEAVDSGRETALEHGSGLGLWVVAWGAAAVGADVTYAERNPRGTRVTVSIPVVAAE</sequence>
<keyword evidence="4" id="KW-0808">Transferase</keyword>
<dbReference type="NCBIfam" id="TIGR00229">
    <property type="entry name" value="sensory_box"/>
    <property type="match status" value="1"/>
</dbReference>
<dbReference type="SMART" id="SM00387">
    <property type="entry name" value="HATPase_c"/>
    <property type="match status" value="1"/>
</dbReference>
<dbReference type="EMBL" id="JBEDNY010000007">
    <property type="protein sequence ID" value="MEZ3165312.1"/>
    <property type="molecule type" value="Genomic_DNA"/>
</dbReference>
<gene>
    <name evidence="4" type="ORF">ABNG04_15845</name>
</gene>
<feature type="transmembrane region" description="Helical" evidence="2">
    <location>
        <begin position="148"/>
        <end position="172"/>
    </location>
</feature>
<evidence type="ECO:0000259" key="3">
    <source>
        <dbReference type="PROSITE" id="PS50109"/>
    </source>
</evidence>
<dbReference type="Proteomes" id="UP001567572">
    <property type="component" value="Unassembled WGS sequence"/>
</dbReference>
<dbReference type="PROSITE" id="PS50109">
    <property type="entry name" value="HIS_KIN"/>
    <property type="match status" value="1"/>
</dbReference>
<dbReference type="CDD" id="cd00130">
    <property type="entry name" value="PAS"/>
    <property type="match status" value="1"/>
</dbReference>
<dbReference type="Pfam" id="PF08448">
    <property type="entry name" value="PAS_4"/>
    <property type="match status" value="1"/>
</dbReference>
<protein>
    <submittedName>
        <fullName evidence="4">Histidine kinase N-terminal 7TM domain-containing protein</fullName>
    </submittedName>
</protein>
<dbReference type="InterPro" id="IPR000014">
    <property type="entry name" value="PAS"/>
</dbReference>
<evidence type="ECO:0000256" key="2">
    <source>
        <dbReference type="SAM" id="Phobius"/>
    </source>
</evidence>
<dbReference type="SUPFAM" id="SSF55785">
    <property type="entry name" value="PYP-like sensor domain (PAS domain)"/>
    <property type="match status" value="1"/>
</dbReference>
<dbReference type="InterPro" id="IPR035965">
    <property type="entry name" value="PAS-like_dom_sf"/>
</dbReference>
<organism evidence="4 5">
    <name type="scientific">Halorubrum miltondacostae</name>
    <dbReference type="NCBI Taxonomy" id="3076378"/>
    <lineage>
        <taxon>Archaea</taxon>
        <taxon>Methanobacteriati</taxon>
        <taxon>Methanobacteriota</taxon>
        <taxon>Stenosarchaea group</taxon>
        <taxon>Halobacteria</taxon>
        <taxon>Halobacteriales</taxon>
        <taxon>Haloferacaceae</taxon>
        <taxon>Halorubrum</taxon>
    </lineage>
</organism>
<dbReference type="RefSeq" id="WP_371163342.1">
    <property type="nucleotide sequence ID" value="NZ_JBEDNX010000006.1"/>
</dbReference>
<dbReference type="InterPro" id="IPR036890">
    <property type="entry name" value="HATPase_C_sf"/>
</dbReference>
<feature type="region of interest" description="Disordered" evidence="1">
    <location>
        <begin position="298"/>
        <end position="320"/>
    </location>
</feature>
<dbReference type="Gene3D" id="3.30.450.20">
    <property type="entry name" value="PAS domain"/>
    <property type="match status" value="1"/>
</dbReference>
<keyword evidence="2" id="KW-1133">Transmembrane helix</keyword>
<feature type="transmembrane region" description="Helical" evidence="2">
    <location>
        <begin position="103"/>
        <end position="128"/>
    </location>
</feature>
<evidence type="ECO:0000313" key="5">
    <source>
        <dbReference type="Proteomes" id="UP001567572"/>
    </source>
</evidence>
<dbReference type="InterPro" id="IPR004358">
    <property type="entry name" value="Sig_transdc_His_kin-like_C"/>
</dbReference>
<dbReference type="Pfam" id="PF02518">
    <property type="entry name" value="HATPase_c"/>
    <property type="match status" value="1"/>
</dbReference>
<dbReference type="GO" id="GO:0016301">
    <property type="term" value="F:kinase activity"/>
    <property type="evidence" value="ECO:0007669"/>
    <property type="project" value="UniProtKB-KW"/>
</dbReference>
<evidence type="ECO:0000256" key="1">
    <source>
        <dbReference type="SAM" id="MobiDB-lite"/>
    </source>
</evidence>
<dbReference type="AlphaFoldDB" id="A0ABD5M927"/>
<feature type="transmembrane region" description="Helical" evidence="2">
    <location>
        <begin position="39"/>
        <end position="60"/>
    </location>
</feature>
<dbReference type="CDD" id="cd00075">
    <property type="entry name" value="HATPase"/>
    <property type="match status" value="1"/>
</dbReference>
<reference evidence="4 5" key="1">
    <citation type="submission" date="2024-06" db="EMBL/GenBank/DDBJ databases">
        <title>Halorubrum miltondacostae sp. nov., a potential PHA producer isolated from an inland solar saltern in Rio Maior, Portugal.</title>
        <authorList>
            <person name="Albuquerque L."/>
            <person name="Viver T."/>
            <person name="Barroso C."/>
            <person name="Claudino R."/>
            <person name="Galvan M."/>
            <person name="Simoes G."/>
            <person name="Lobo Da Cunha A."/>
            <person name="Egas C."/>
        </authorList>
    </citation>
    <scope>NUCLEOTIDE SEQUENCE [LARGE SCALE GENOMIC DNA]</scope>
    <source>
        <strain evidence="4 5">RMP-11</strain>
    </source>
</reference>
<feature type="transmembrane region" description="Helical" evidence="2">
    <location>
        <begin position="184"/>
        <end position="203"/>
    </location>
</feature>
<dbReference type="Pfam" id="PF16927">
    <property type="entry name" value="HisKA_7TM"/>
    <property type="match status" value="1"/>
</dbReference>
<dbReference type="InterPro" id="IPR005467">
    <property type="entry name" value="His_kinase_dom"/>
</dbReference>
<keyword evidence="2" id="KW-0812">Transmembrane</keyword>
<feature type="region of interest" description="Disordered" evidence="1">
    <location>
        <begin position="465"/>
        <end position="505"/>
    </location>
</feature>
<feature type="compositionally biased region" description="Acidic residues" evidence="1">
    <location>
        <begin position="301"/>
        <end position="311"/>
    </location>
</feature>